<dbReference type="RefSeq" id="WP_048344165.1">
    <property type="nucleotide sequence ID" value="NZ_BJLQ01000055.1"/>
</dbReference>
<proteinExistence type="predicted"/>
<evidence type="ECO:0000313" key="2">
    <source>
        <dbReference type="EMBL" id="GEA85860.1"/>
    </source>
</evidence>
<evidence type="ECO:0000313" key="3">
    <source>
        <dbReference type="Proteomes" id="UP000320461"/>
    </source>
</evidence>
<sequence length="204" mass="21947">MQATNEPRDDDLVVRYGQTQAELDELVELRRAEVDLSDPGLDVLAVLDLAVSSSAGPDAALVVGALTAVRRQAQAATDLARAVVEVAREQGLEKTAAWLDDALAASVIPPGSTPYVSWLTPPEQWLPAEAGSLADHCGFLLGELDMVEQHLHRLLPDERAARTRDAAEVRRALTRARDAWSAWHAEPRPPASSSPEPASDPTPQ</sequence>
<gene>
    <name evidence="2" type="ORF">CGE01nite_31110</name>
</gene>
<name>A0A4Y3KSF1_9CELL</name>
<comment type="caution">
    <text evidence="2">The sequence shown here is derived from an EMBL/GenBank/DDBJ whole genome shotgun (WGS) entry which is preliminary data.</text>
</comment>
<reference evidence="2 3" key="1">
    <citation type="submission" date="2019-06" db="EMBL/GenBank/DDBJ databases">
        <title>Whole genome shotgun sequence of Cellulomonas gelida NBRC 3748.</title>
        <authorList>
            <person name="Hosoyama A."/>
            <person name="Uohara A."/>
            <person name="Ohji S."/>
            <person name="Ichikawa N."/>
        </authorList>
    </citation>
    <scope>NUCLEOTIDE SEQUENCE [LARGE SCALE GENOMIC DNA]</scope>
    <source>
        <strain evidence="2 3">NBRC 3748</strain>
    </source>
</reference>
<protein>
    <submittedName>
        <fullName evidence="2">Uncharacterized protein</fullName>
    </submittedName>
</protein>
<feature type="region of interest" description="Disordered" evidence="1">
    <location>
        <begin position="179"/>
        <end position="204"/>
    </location>
</feature>
<dbReference type="AlphaFoldDB" id="A0A4Y3KSF1"/>
<dbReference type="EMBL" id="BJLQ01000055">
    <property type="protein sequence ID" value="GEA85860.1"/>
    <property type="molecule type" value="Genomic_DNA"/>
</dbReference>
<feature type="compositionally biased region" description="Pro residues" evidence="1">
    <location>
        <begin position="188"/>
        <end position="204"/>
    </location>
</feature>
<accession>A0A4Y3KSF1</accession>
<evidence type="ECO:0000256" key="1">
    <source>
        <dbReference type="SAM" id="MobiDB-lite"/>
    </source>
</evidence>
<dbReference type="OrthoDB" id="9971178at2"/>
<dbReference type="Proteomes" id="UP000320461">
    <property type="component" value="Unassembled WGS sequence"/>
</dbReference>
<keyword evidence="3" id="KW-1185">Reference proteome</keyword>
<organism evidence="2 3">
    <name type="scientific">Cellulomonas gelida</name>
    <dbReference type="NCBI Taxonomy" id="1712"/>
    <lineage>
        <taxon>Bacteria</taxon>
        <taxon>Bacillati</taxon>
        <taxon>Actinomycetota</taxon>
        <taxon>Actinomycetes</taxon>
        <taxon>Micrococcales</taxon>
        <taxon>Cellulomonadaceae</taxon>
        <taxon>Cellulomonas</taxon>
    </lineage>
</organism>